<proteinExistence type="predicted"/>
<dbReference type="EMBL" id="JBHLUX010000020">
    <property type="protein sequence ID" value="MFC0470382.1"/>
    <property type="molecule type" value="Genomic_DNA"/>
</dbReference>
<organism evidence="2 3">
    <name type="scientific">Halalkalibacter kiskunsagensis</name>
    <dbReference type="NCBI Taxonomy" id="1548599"/>
    <lineage>
        <taxon>Bacteria</taxon>
        <taxon>Bacillati</taxon>
        <taxon>Bacillota</taxon>
        <taxon>Bacilli</taxon>
        <taxon>Bacillales</taxon>
        <taxon>Bacillaceae</taxon>
        <taxon>Halalkalibacter</taxon>
    </lineage>
</organism>
<dbReference type="Pfam" id="PF01476">
    <property type="entry name" value="LysM"/>
    <property type="match status" value="3"/>
</dbReference>
<feature type="domain" description="LysM" evidence="1">
    <location>
        <begin position="22"/>
        <end position="66"/>
    </location>
</feature>
<dbReference type="CDD" id="cd00118">
    <property type="entry name" value="LysM"/>
    <property type="match status" value="3"/>
</dbReference>
<name>A0ABV6KAP0_9BACI</name>
<dbReference type="InterPro" id="IPR036779">
    <property type="entry name" value="LysM_dom_sf"/>
</dbReference>
<dbReference type="PANTHER" id="PTHR33734:SF22">
    <property type="entry name" value="MEMBRANE-BOUND LYTIC MUREIN TRANSGLYCOSYLASE D"/>
    <property type="match status" value="1"/>
</dbReference>
<comment type="caution">
    <text evidence="2">The sequence shown here is derived from an EMBL/GenBank/DDBJ whole genome shotgun (WGS) entry which is preliminary data.</text>
</comment>
<dbReference type="SUPFAM" id="SSF54106">
    <property type="entry name" value="LysM domain"/>
    <property type="match status" value="3"/>
</dbReference>
<dbReference type="SMART" id="SM00257">
    <property type="entry name" value="LysM"/>
    <property type="match status" value="3"/>
</dbReference>
<dbReference type="Gene3D" id="3.10.350.10">
    <property type="entry name" value="LysM domain"/>
    <property type="match status" value="3"/>
</dbReference>
<dbReference type="InterPro" id="IPR018392">
    <property type="entry name" value="LysM"/>
</dbReference>
<dbReference type="RefSeq" id="WP_390183810.1">
    <property type="nucleotide sequence ID" value="NZ_JBHLUX010000020.1"/>
</dbReference>
<sequence>MLNNYNYSRSYVRQHSTCQYDQQYYVQPGDTFYQLAERYGISIIGIEQANPGVDDNHLLVGQTICLPLPPCQNGFQYIIKPNDTLHHISQMYNVTVESILNRNRELNPYNLHIGQAICIPPSIDVDCPMERFHIVRPGETLHELANRFHISLQSLLFANNHIESPNRVPVGTKLCVPSSMETIARKEFEK</sequence>
<reference evidence="2 3" key="1">
    <citation type="submission" date="2024-09" db="EMBL/GenBank/DDBJ databases">
        <authorList>
            <person name="Sun Q."/>
            <person name="Mori K."/>
        </authorList>
    </citation>
    <scope>NUCLEOTIDE SEQUENCE [LARGE SCALE GENOMIC DNA]</scope>
    <source>
        <strain evidence="2 3">NCAIM B.02610</strain>
    </source>
</reference>
<dbReference type="Proteomes" id="UP001589838">
    <property type="component" value="Unassembled WGS sequence"/>
</dbReference>
<feature type="domain" description="LysM" evidence="1">
    <location>
        <begin position="131"/>
        <end position="176"/>
    </location>
</feature>
<gene>
    <name evidence="2" type="ORF">ACFFHM_07565</name>
</gene>
<dbReference type="PANTHER" id="PTHR33734">
    <property type="entry name" value="LYSM DOMAIN-CONTAINING GPI-ANCHORED PROTEIN 2"/>
    <property type="match status" value="1"/>
</dbReference>
<evidence type="ECO:0000313" key="3">
    <source>
        <dbReference type="Proteomes" id="UP001589838"/>
    </source>
</evidence>
<protein>
    <submittedName>
        <fullName evidence="2">LysM peptidoglycan-binding domain-containing protein</fullName>
    </submittedName>
</protein>
<feature type="domain" description="LysM" evidence="1">
    <location>
        <begin position="75"/>
        <end position="119"/>
    </location>
</feature>
<keyword evidence="3" id="KW-1185">Reference proteome</keyword>
<evidence type="ECO:0000313" key="2">
    <source>
        <dbReference type="EMBL" id="MFC0470382.1"/>
    </source>
</evidence>
<evidence type="ECO:0000259" key="1">
    <source>
        <dbReference type="PROSITE" id="PS51782"/>
    </source>
</evidence>
<dbReference type="PROSITE" id="PS51782">
    <property type="entry name" value="LYSM"/>
    <property type="match status" value="3"/>
</dbReference>
<accession>A0ABV6KAP0</accession>